<proteinExistence type="predicted"/>
<feature type="transmembrane region" description="Helical" evidence="1">
    <location>
        <begin position="110"/>
        <end position="128"/>
    </location>
</feature>
<dbReference type="Proteomes" id="UP001597013">
    <property type="component" value="Unassembled WGS sequence"/>
</dbReference>
<evidence type="ECO:0000313" key="3">
    <source>
        <dbReference type="Proteomes" id="UP001597013"/>
    </source>
</evidence>
<keyword evidence="1" id="KW-1133">Transmembrane helix</keyword>
<feature type="transmembrane region" description="Helical" evidence="1">
    <location>
        <begin position="6"/>
        <end position="28"/>
    </location>
</feature>
<organism evidence="2 3">
    <name type="scientific">Winogradskyella litorisediminis</name>
    <dbReference type="NCBI Taxonomy" id="1156618"/>
    <lineage>
        <taxon>Bacteria</taxon>
        <taxon>Pseudomonadati</taxon>
        <taxon>Bacteroidota</taxon>
        <taxon>Flavobacteriia</taxon>
        <taxon>Flavobacteriales</taxon>
        <taxon>Flavobacteriaceae</taxon>
        <taxon>Winogradskyella</taxon>
    </lineage>
</organism>
<reference evidence="3" key="1">
    <citation type="journal article" date="2019" name="Int. J. Syst. Evol. Microbiol.">
        <title>The Global Catalogue of Microorganisms (GCM) 10K type strain sequencing project: providing services to taxonomists for standard genome sequencing and annotation.</title>
        <authorList>
            <consortium name="The Broad Institute Genomics Platform"/>
            <consortium name="The Broad Institute Genome Sequencing Center for Infectious Disease"/>
            <person name="Wu L."/>
            <person name="Ma J."/>
        </authorList>
    </citation>
    <scope>NUCLEOTIDE SEQUENCE [LARGE SCALE GENOMIC DNA]</scope>
    <source>
        <strain evidence="3">CCUG 62215</strain>
    </source>
</reference>
<name>A0ABW3N6R6_9FLAO</name>
<dbReference type="Pfam" id="PF08570">
    <property type="entry name" value="DUF1761"/>
    <property type="match status" value="1"/>
</dbReference>
<gene>
    <name evidence="2" type="ORF">ACFQ1Q_05035</name>
</gene>
<feature type="transmembrane region" description="Helical" evidence="1">
    <location>
        <begin position="49"/>
        <end position="71"/>
    </location>
</feature>
<sequence length="162" mass="18176">MEMNYLAIVVAALVPIVLGFLWYNPILFGGFWMRESGMTEEKLRSGNMAVIFIVSLIFSFFLSMFLQTLVIHQIGAVQLIGGDPTAEGILPSFQAFMNDYGTNFRTYKHGALHGLLAGIFLILPILGINGMFERQSWKHIFINVGYWTMTLTIMGAILCGWV</sequence>
<feature type="transmembrane region" description="Helical" evidence="1">
    <location>
        <begin position="140"/>
        <end position="161"/>
    </location>
</feature>
<evidence type="ECO:0000313" key="2">
    <source>
        <dbReference type="EMBL" id="MFD1062603.1"/>
    </source>
</evidence>
<dbReference type="InterPro" id="IPR013879">
    <property type="entry name" value="DUF1761"/>
</dbReference>
<keyword evidence="1" id="KW-0812">Transmembrane</keyword>
<comment type="caution">
    <text evidence="2">The sequence shown here is derived from an EMBL/GenBank/DDBJ whole genome shotgun (WGS) entry which is preliminary data.</text>
</comment>
<evidence type="ECO:0000256" key="1">
    <source>
        <dbReference type="SAM" id="Phobius"/>
    </source>
</evidence>
<keyword evidence="1" id="KW-0472">Membrane</keyword>
<accession>A0ABW3N6R6</accession>
<keyword evidence="3" id="KW-1185">Reference proteome</keyword>
<protein>
    <submittedName>
        <fullName evidence="2">DUF1761 domain-containing protein</fullName>
    </submittedName>
</protein>
<dbReference type="EMBL" id="JBHTJL010000009">
    <property type="protein sequence ID" value="MFD1062603.1"/>
    <property type="molecule type" value="Genomic_DNA"/>
</dbReference>